<gene>
    <name evidence="2" type="ORF">CAPTEDRAFT_85772</name>
</gene>
<evidence type="ECO:0000313" key="2">
    <source>
        <dbReference type="EMBL" id="ELU09512.1"/>
    </source>
</evidence>
<dbReference type="InterPro" id="IPR003131">
    <property type="entry name" value="T1-type_BTB"/>
</dbReference>
<dbReference type="OrthoDB" id="2414723at2759"/>
<dbReference type="EMBL" id="AMQN01001014">
    <property type="status" value="NOT_ANNOTATED_CDS"/>
    <property type="molecule type" value="Genomic_DNA"/>
</dbReference>
<organism evidence="2">
    <name type="scientific">Capitella teleta</name>
    <name type="common">Polychaete worm</name>
    <dbReference type="NCBI Taxonomy" id="283909"/>
    <lineage>
        <taxon>Eukaryota</taxon>
        <taxon>Metazoa</taxon>
        <taxon>Spiralia</taxon>
        <taxon>Lophotrochozoa</taxon>
        <taxon>Annelida</taxon>
        <taxon>Polychaeta</taxon>
        <taxon>Sedentaria</taxon>
        <taxon>Scolecida</taxon>
        <taxon>Capitellidae</taxon>
        <taxon>Capitella</taxon>
    </lineage>
</organism>
<dbReference type="AlphaFoldDB" id="R7UZZ1"/>
<sequence>MSAEIVKLNVGGKWFSTTRPTLFAREGSLFQDMLMMEDHHLENQPGYFFIDRDGELFRFILNYLRSGELTCPKHFTEHEQLRKEAEFYRLYELASDIDATRRTRRTVDFVEVVEVAHPEKM</sequence>
<dbReference type="EnsemblMetazoa" id="CapteT85772">
    <property type="protein sequence ID" value="CapteP85772"/>
    <property type="gene ID" value="CapteG85772"/>
</dbReference>
<dbReference type="Gene3D" id="3.30.710.10">
    <property type="entry name" value="Potassium Channel Kv1.1, Chain A"/>
    <property type="match status" value="1"/>
</dbReference>
<protein>
    <recommendedName>
        <fullName evidence="1">BTB domain-containing protein</fullName>
    </recommendedName>
</protein>
<dbReference type="SUPFAM" id="SSF54695">
    <property type="entry name" value="POZ domain"/>
    <property type="match status" value="1"/>
</dbReference>
<feature type="non-terminal residue" evidence="2">
    <location>
        <position position="121"/>
    </location>
</feature>
<dbReference type="HOGENOM" id="CLU_124090_2_1_1"/>
<dbReference type="Pfam" id="PF02214">
    <property type="entry name" value="BTB_2"/>
    <property type="match status" value="1"/>
</dbReference>
<dbReference type="GO" id="GO:0051260">
    <property type="term" value="P:protein homooligomerization"/>
    <property type="evidence" value="ECO:0007669"/>
    <property type="project" value="InterPro"/>
</dbReference>
<dbReference type="InterPro" id="IPR011333">
    <property type="entry name" value="SKP1/BTB/POZ_sf"/>
</dbReference>
<dbReference type="EMBL" id="KB298217">
    <property type="protein sequence ID" value="ELU09512.1"/>
    <property type="molecule type" value="Genomic_DNA"/>
</dbReference>
<dbReference type="Proteomes" id="UP000014760">
    <property type="component" value="Unassembled WGS sequence"/>
</dbReference>
<dbReference type="PANTHER" id="PTHR14499">
    <property type="entry name" value="POTASSIUM CHANNEL TETRAMERIZATION DOMAIN-CONTAINING"/>
    <property type="match status" value="1"/>
</dbReference>
<evidence type="ECO:0000313" key="4">
    <source>
        <dbReference type="Proteomes" id="UP000014760"/>
    </source>
</evidence>
<dbReference type="STRING" id="283909.R7UZZ1"/>
<name>R7UZZ1_CAPTE</name>
<reference evidence="4" key="1">
    <citation type="submission" date="2012-12" db="EMBL/GenBank/DDBJ databases">
        <authorList>
            <person name="Hellsten U."/>
            <person name="Grimwood J."/>
            <person name="Chapman J.A."/>
            <person name="Shapiro H."/>
            <person name="Aerts A."/>
            <person name="Otillar R.P."/>
            <person name="Terry A.Y."/>
            <person name="Boore J.L."/>
            <person name="Simakov O."/>
            <person name="Marletaz F."/>
            <person name="Cho S.-J."/>
            <person name="Edsinger-Gonzales E."/>
            <person name="Havlak P."/>
            <person name="Kuo D.-H."/>
            <person name="Larsson T."/>
            <person name="Lv J."/>
            <person name="Arendt D."/>
            <person name="Savage R."/>
            <person name="Osoegawa K."/>
            <person name="de Jong P."/>
            <person name="Lindberg D.R."/>
            <person name="Seaver E.C."/>
            <person name="Weisblat D.A."/>
            <person name="Putnam N.H."/>
            <person name="Grigoriev I.V."/>
            <person name="Rokhsar D.S."/>
        </authorList>
    </citation>
    <scope>NUCLEOTIDE SEQUENCE</scope>
    <source>
        <strain evidence="4">I ESC-2004</strain>
    </source>
</reference>
<reference evidence="2 4" key="2">
    <citation type="journal article" date="2013" name="Nature">
        <title>Insights into bilaterian evolution from three spiralian genomes.</title>
        <authorList>
            <person name="Simakov O."/>
            <person name="Marletaz F."/>
            <person name="Cho S.J."/>
            <person name="Edsinger-Gonzales E."/>
            <person name="Havlak P."/>
            <person name="Hellsten U."/>
            <person name="Kuo D.H."/>
            <person name="Larsson T."/>
            <person name="Lv J."/>
            <person name="Arendt D."/>
            <person name="Savage R."/>
            <person name="Osoegawa K."/>
            <person name="de Jong P."/>
            <person name="Grimwood J."/>
            <person name="Chapman J.A."/>
            <person name="Shapiro H."/>
            <person name="Aerts A."/>
            <person name="Otillar R.P."/>
            <person name="Terry A.Y."/>
            <person name="Boore J.L."/>
            <person name="Grigoriev I.V."/>
            <person name="Lindberg D.R."/>
            <person name="Seaver E.C."/>
            <person name="Weisblat D.A."/>
            <person name="Putnam N.H."/>
            <person name="Rokhsar D.S."/>
        </authorList>
    </citation>
    <scope>NUCLEOTIDE SEQUENCE</scope>
    <source>
        <strain evidence="2 4">I ESC-2004</strain>
    </source>
</reference>
<reference evidence="3" key="3">
    <citation type="submission" date="2015-06" db="UniProtKB">
        <authorList>
            <consortium name="EnsemblMetazoa"/>
        </authorList>
    </citation>
    <scope>IDENTIFICATION</scope>
</reference>
<evidence type="ECO:0000313" key="3">
    <source>
        <dbReference type="EnsemblMetazoa" id="CapteP85772"/>
    </source>
</evidence>
<accession>R7UZZ1</accession>
<dbReference type="PROSITE" id="PS50097">
    <property type="entry name" value="BTB"/>
    <property type="match status" value="1"/>
</dbReference>
<proteinExistence type="predicted"/>
<dbReference type="CDD" id="cd18316">
    <property type="entry name" value="BTB_POZ_KCTD-like"/>
    <property type="match status" value="1"/>
</dbReference>
<keyword evidence="4" id="KW-1185">Reference proteome</keyword>
<dbReference type="PANTHER" id="PTHR14499:SF136">
    <property type="entry name" value="GH08630P"/>
    <property type="match status" value="1"/>
</dbReference>
<dbReference type="OMA" id="WRIATGN"/>
<evidence type="ECO:0000259" key="1">
    <source>
        <dbReference type="PROSITE" id="PS50097"/>
    </source>
</evidence>
<feature type="domain" description="BTB" evidence="1">
    <location>
        <begin position="4"/>
        <end position="73"/>
    </location>
</feature>
<dbReference type="SMART" id="SM00225">
    <property type="entry name" value="BTB"/>
    <property type="match status" value="1"/>
</dbReference>
<dbReference type="InterPro" id="IPR000210">
    <property type="entry name" value="BTB/POZ_dom"/>
</dbReference>